<dbReference type="InterPro" id="IPR055356">
    <property type="entry name" value="ZP-N"/>
</dbReference>
<evidence type="ECO:0000256" key="4">
    <source>
        <dbReference type="SAM" id="SignalP"/>
    </source>
</evidence>
<sequence length="482" mass="53701">MDFNISDWVTLLLIYSNFRVWLSPCLFNCFIPAADANPPMSLNSVQITCGNTVCTPGQDCINIDGMSHCMDPCQHYTPLQQAWRASNWRTNTTAQCDIGVNWQGWYRLYLNGVSTQMPEDCIQPWMCGTQAPLWMKSPHPTPSDGIVQANVCGSWTEGCCNFQFSISVKVCSGNYYVYKFVKPPYCFLAYCAGNEKKVSKSNQLHSCIPLTSEPPAKKEPTLMCTRNLMKLGLSKTMYSNNLDLLSGHMADPTCNIHQDENKTVWYQVTPEDNLCGNVMKTNSTHAIYSNTLFIYPTAMTNTSLSLPTGFPFSLQLIFLTFSTPYPAGPIALPVGSALNIGVNVEDIQNDNLVVILDNCYATNNSSPKDPKRHYFIQNRCISNHLQVAIIENGTSLRARFSILLFLYDGTYSDMFLHCSISLCDKKKASCTAVSLKSAFSILLHCSENGSSKEGWVWNLSPYVLIMGMLDNVMSVPNIVVGQ</sequence>
<evidence type="ECO:0000256" key="1">
    <source>
        <dbReference type="ARBA" id="ARBA00022536"/>
    </source>
</evidence>
<dbReference type="InterPro" id="IPR055355">
    <property type="entry name" value="ZP-C"/>
</dbReference>
<keyword evidence="2 4" id="KW-0732">Signal</keyword>
<feature type="signal peptide" evidence="4">
    <location>
        <begin position="1"/>
        <end position="36"/>
    </location>
</feature>
<dbReference type="InterPro" id="IPR001507">
    <property type="entry name" value="ZP_dom"/>
</dbReference>
<dbReference type="Pfam" id="PF23344">
    <property type="entry name" value="ZP-N"/>
    <property type="match status" value="1"/>
</dbReference>
<dbReference type="Pfam" id="PF00100">
    <property type="entry name" value="Zona_pellucida"/>
    <property type="match status" value="1"/>
</dbReference>
<accession>A0AAY4ALF1</accession>
<protein>
    <recommendedName>
        <fullName evidence="5">ZP domain-containing protein</fullName>
    </recommendedName>
</protein>
<evidence type="ECO:0000256" key="3">
    <source>
        <dbReference type="ARBA" id="ARBA00023157"/>
    </source>
</evidence>
<dbReference type="Gene3D" id="2.60.40.4100">
    <property type="entry name" value="Zona pellucida, ZP-C domain"/>
    <property type="match status" value="1"/>
</dbReference>
<evidence type="ECO:0000313" key="7">
    <source>
        <dbReference type="Proteomes" id="UP000694580"/>
    </source>
</evidence>
<dbReference type="PANTHER" id="PTHR14002">
    <property type="entry name" value="ENDOGLIN/TGF-BETA RECEPTOR TYPE III"/>
    <property type="match status" value="1"/>
</dbReference>
<dbReference type="SMART" id="SM00241">
    <property type="entry name" value="ZP"/>
    <property type="match status" value="1"/>
</dbReference>
<gene>
    <name evidence="6" type="primary">LOC114785194</name>
</gene>
<evidence type="ECO:0000259" key="5">
    <source>
        <dbReference type="PROSITE" id="PS51034"/>
    </source>
</evidence>
<dbReference type="InterPro" id="IPR042235">
    <property type="entry name" value="ZP-C_dom"/>
</dbReference>
<feature type="chain" id="PRO_5044270889" description="ZP domain-containing protein" evidence="4">
    <location>
        <begin position="37"/>
        <end position="482"/>
    </location>
</feature>
<dbReference type="InterPro" id="IPR057774">
    <property type="entry name" value="D8C_UMOD/GP2/OIT3-like"/>
</dbReference>
<name>A0AAY4ALF1_9TELE</name>
<organism evidence="6 7">
    <name type="scientific">Denticeps clupeoides</name>
    <name type="common">denticle herring</name>
    <dbReference type="NCBI Taxonomy" id="299321"/>
    <lineage>
        <taxon>Eukaryota</taxon>
        <taxon>Metazoa</taxon>
        <taxon>Chordata</taxon>
        <taxon>Craniata</taxon>
        <taxon>Vertebrata</taxon>
        <taxon>Euteleostomi</taxon>
        <taxon>Actinopterygii</taxon>
        <taxon>Neopterygii</taxon>
        <taxon>Teleostei</taxon>
        <taxon>Clupei</taxon>
        <taxon>Clupeiformes</taxon>
        <taxon>Denticipitoidei</taxon>
        <taxon>Denticipitidae</taxon>
        <taxon>Denticeps</taxon>
    </lineage>
</organism>
<dbReference type="PANTHER" id="PTHR14002:SF1">
    <property type="entry name" value="ENDOGLIN"/>
    <property type="match status" value="1"/>
</dbReference>
<reference evidence="6" key="2">
    <citation type="submission" date="2025-08" db="UniProtKB">
        <authorList>
            <consortium name="Ensembl"/>
        </authorList>
    </citation>
    <scope>IDENTIFICATION</scope>
</reference>
<dbReference type="GeneTree" id="ENSGT00940000156038"/>
<feature type="domain" description="ZP" evidence="5">
    <location>
        <begin position="158"/>
        <end position="437"/>
    </location>
</feature>
<dbReference type="PROSITE" id="PS51034">
    <property type="entry name" value="ZP_2"/>
    <property type="match status" value="1"/>
</dbReference>
<keyword evidence="1" id="KW-0245">EGF-like domain</keyword>
<keyword evidence="3" id="KW-1015">Disulfide bond</keyword>
<dbReference type="AlphaFoldDB" id="A0AAY4ALF1"/>
<dbReference type="Proteomes" id="UP000694580">
    <property type="component" value="Chromosome 3"/>
</dbReference>
<reference evidence="6 7" key="1">
    <citation type="submission" date="2020-06" db="EMBL/GenBank/DDBJ databases">
        <authorList>
            <consortium name="Wellcome Sanger Institute Data Sharing"/>
        </authorList>
    </citation>
    <scope>NUCLEOTIDE SEQUENCE [LARGE SCALE GENOMIC DNA]</scope>
</reference>
<dbReference type="Pfam" id="PF23283">
    <property type="entry name" value="D8C_UMOD"/>
    <property type="match status" value="1"/>
</dbReference>
<proteinExistence type="predicted"/>
<evidence type="ECO:0000256" key="2">
    <source>
        <dbReference type="ARBA" id="ARBA00022729"/>
    </source>
</evidence>
<reference evidence="6" key="3">
    <citation type="submission" date="2025-09" db="UniProtKB">
        <authorList>
            <consortium name="Ensembl"/>
        </authorList>
    </citation>
    <scope>IDENTIFICATION</scope>
</reference>
<dbReference type="Gene3D" id="2.60.40.3210">
    <property type="entry name" value="Zona pellucida, ZP-N domain"/>
    <property type="match status" value="1"/>
</dbReference>
<dbReference type="Ensembl" id="ENSDCDT00010010174.1">
    <property type="protein sequence ID" value="ENSDCDP00010009687.1"/>
    <property type="gene ID" value="ENSDCDG00010004311.1"/>
</dbReference>
<keyword evidence="7" id="KW-1185">Reference proteome</keyword>
<evidence type="ECO:0000313" key="6">
    <source>
        <dbReference type="Ensembl" id="ENSDCDP00010009687.1"/>
    </source>
</evidence>